<dbReference type="NCBIfam" id="TIGR01766">
    <property type="entry name" value="IS200/IS605 family accessory protein TnpB-like domain"/>
    <property type="match status" value="1"/>
</dbReference>
<evidence type="ECO:0000256" key="7">
    <source>
        <dbReference type="ARBA" id="ARBA00023172"/>
    </source>
</evidence>
<dbReference type="GO" id="GO:0003677">
    <property type="term" value="F:DNA binding"/>
    <property type="evidence" value="ECO:0007669"/>
    <property type="project" value="UniProtKB-KW"/>
</dbReference>
<dbReference type="InterPro" id="IPR010095">
    <property type="entry name" value="Cas12f1-like_TNB"/>
</dbReference>
<organism evidence="11 12">
    <name type="scientific">Marinobacter nauticus</name>
    <name type="common">Marinobacter hydrocarbonoclasticus</name>
    <name type="synonym">Marinobacter aquaeolei</name>
    <dbReference type="NCBI Taxonomy" id="2743"/>
    <lineage>
        <taxon>Bacteria</taxon>
        <taxon>Pseudomonadati</taxon>
        <taxon>Pseudomonadota</taxon>
        <taxon>Gammaproteobacteria</taxon>
        <taxon>Pseudomonadales</taxon>
        <taxon>Marinobacteraceae</taxon>
        <taxon>Marinobacter</taxon>
    </lineage>
</organism>
<dbReference type="OrthoDB" id="5915636at2"/>
<keyword evidence="12" id="KW-1185">Reference proteome</keyword>
<protein>
    <submittedName>
        <fullName evidence="11">Transposase</fullName>
    </submittedName>
</protein>
<sequence>MIIRQGFKFRLDASDAQSARLRVLCGHARFVWNQALAKCNEAADIEGEYVPRYETMAKWVTAWKREPDTEWLKEAYTDNLQQKLKDLDTAWQRYFKKVEGAQRPRFKKKGKSRDSVRFVNFQKYCQIDNRRVKLPSGLGWVRFRKSREIVGTVKNCTVGFEGGHWFISFQTEREMPEPTHPSASIIGVDMGVARFLTLSDGTFIEPVSAFKANQDKLAQAQRALARKVKFSANWQKQKAKINRIHTCIANLRRDYLHKASTQISKNHAMIVIEDLKVGNMSRSAKGDVENPGVNVKAKSGLNRSILDQGWYEFRRQLEYKQAFRGGEVLAVPAHHTSQTCPECQHVSPENRTSQARFQCVRCGFKENADRVGAINIKARGHRVLACGETGFPDSVKQEPVRNREGVAPSAVRAAPGIPHRRC</sequence>
<feature type="domain" description="Probable transposase IS891/IS1136/IS1341" evidence="8">
    <location>
        <begin position="169"/>
        <end position="283"/>
    </location>
</feature>
<dbReference type="EMBL" id="MPKY01000004">
    <property type="protein sequence ID" value="OJS97982.1"/>
    <property type="molecule type" value="Genomic_DNA"/>
</dbReference>
<evidence type="ECO:0000313" key="12">
    <source>
        <dbReference type="Proteomes" id="UP000183986"/>
    </source>
</evidence>
<feature type="domain" description="Transposase putative helix-turn-helix" evidence="10">
    <location>
        <begin position="1"/>
        <end position="42"/>
    </location>
</feature>
<keyword evidence="6" id="KW-0238">DNA-binding</keyword>
<evidence type="ECO:0000259" key="8">
    <source>
        <dbReference type="Pfam" id="PF01385"/>
    </source>
</evidence>
<keyword evidence="5" id="KW-0862">Zinc</keyword>
<dbReference type="PANTHER" id="PTHR30405:SF25">
    <property type="entry name" value="RNA-GUIDED DNA ENDONUCLEASE INSQ-RELATED"/>
    <property type="match status" value="1"/>
</dbReference>
<proteinExistence type="inferred from homology"/>
<dbReference type="NCBIfam" id="NF040570">
    <property type="entry name" value="guided_TnpB"/>
    <property type="match status" value="1"/>
</dbReference>
<dbReference type="InterPro" id="IPR001959">
    <property type="entry name" value="Transposase"/>
</dbReference>
<evidence type="ECO:0000256" key="1">
    <source>
        <dbReference type="ARBA" id="ARBA00008761"/>
    </source>
</evidence>
<evidence type="ECO:0000256" key="2">
    <source>
        <dbReference type="ARBA" id="ARBA00011044"/>
    </source>
</evidence>
<evidence type="ECO:0000256" key="5">
    <source>
        <dbReference type="ARBA" id="ARBA00022833"/>
    </source>
</evidence>
<dbReference type="InterPro" id="IPR051399">
    <property type="entry name" value="RNA-guided_DNA_endo/Transpos"/>
</dbReference>
<feature type="domain" description="Cas12f1-like TNB" evidence="9">
    <location>
        <begin position="310"/>
        <end position="376"/>
    </location>
</feature>
<evidence type="ECO:0000256" key="3">
    <source>
        <dbReference type="ARBA" id="ARBA00022578"/>
    </source>
</evidence>
<dbReference type="RefSeq" id="WP_072678477.1">
    <property type="nucleotide sequence ID" value="NZ_JAHVHN010000007.1"/>
</dbReference>
<dbReference type="Pfam" id="PF12323">
    <property type="entry name" value="HTH_OrfB_IS605"/>
    <property type="match status" value="1"/>
</dbReference>
<evidence type="ECO:0000259" key="10">
    <source>
        <dbReference type="Pfam" id="PF12323"/>
    </source>
</evidence>
<keyword evidence="3" id="KW-0815">Transposition</keyword>
<gene>
    <name evidence="11" type="ORF">BEE62_16825</name>
</gene>
<evidence type="ECO:0000256" key="4">
    <source>
        <dbReference type="ARBA" id="ARBA00022723"/>
    </source>
</evidence>
<dbReference type="GO" id="GO:0046872">
    <property type="term" value="F:metal ion binding"/>
    <property type="evidence" value="ECO:0007669"/>
    <property type="project" value="UniProtKB-KW"/>
</dbReference>
<dbReference type="Pfam" id="PF01385">
    <property type="entry name" value="OrfB_IS605"/>
    <property type="match status" value="1"/>
</dbReference>
<dbReference type="PANTHER" id="PTHR30405">
    <property type="entry name" value="TRANSPOSASE"/>
    <property type="match status" value="1"/>
</dbReference>
<dbReference type="InterPro" id="IPR021027">
    <property type="entry name" value="Transposase_put_HTH"/>
</dbReference>
<comment type="similarity">
    <text evidence="2">In the N-terminal section; belongs to the transposase 2 family.</text>
</comment>
<dbReference type="Pfam" id="PF07282">
    <property type="entry name" value="Cas12f1-like_TNB"/>
    <property type="match status" value="1"/>
</dbReference>
<keyword evidence="4" id="KW-0479">Metal-binding</keyword>
<dbReference type="GO" id="GO:0006310">
    <property type="term" value="P:DNA recombination"/>
    <property type="evidence" value="ECO:0007669"/>
    <property type="project" value="UniProtKB-KW"/>
</dbReference>
<reference evidence="11" key="1">
    <citation type="submission" date="2016-11" db="EMBL/GenBank/DDBJ databases">
        <title>Draft Genome Sequence of Marinobacter hydrocarbonoclasticus strain STW2, a polyaromatic aromatic hydrocarbon degrading and denitrifying bacterium from rhizosphere of Seagrass Enhalus acodoides.</title>
        <authorList>
            <person name="Ling J."/>
            <person name="Dong J."/>
        </authorList>
    </citation>
    <scope>NUCLEOTIDE SEQUENCE [LARGE SCALE GENOMIC DNA]</scope>
    <source>
        <strain evidence="11">STW2</strain>
    </source>
</reference>
<dbReference type="GO" id="GO:0032196">
    <property type="term" value="P:transposition"/>
    <property type="evidence" value="ECO:0007669"/>
    <property type="project" value="UniProtKB-KW"/>
</dbReference>
<dbReference type="Proteomes" id="UP000183986">
    <property type="component" value="Unassembled WGS sequence"/>
</dbReference>
<accession>A0A1M2URQ2</accession>
<name>A0A1M2URQ2_MARNT</name>
<comment type="caution">
    <text evidence="11">The sequence shown here is derived from an EMBL/GenBank/DDBJ whole genome shotgun (WGS) entry which is preliminary data.</text>
</comment>
<evidence type="ECO:0000313" key="11">
    <source>
        <dbReference type="EMBL" id="OJS97982.1"/>
    </source>
</evidence>
<evidence type="ECO:0000259" key="9">
    <source>
        <dbReference type="Pfam" id="PF07282"/>
    </source>
</evidence>
<comment type="similarity">
    <text evidence="1">In the C-terminal section; belongs to the transposase 35 family.</text>
</comment>
<keyword evidence="7" id="KW-0233">DNA recombination</keyword>
<evidence type="ECO:0000256" key="6">
    <source>
        <dbReference type="ARBA" id="ARBA00023125"/>
    </source>
</evidence>
<dbReference type="AlphaFoldDB" id="A0A1M2URQ2"/>